<organism evidence="1 2">
    <name type="scientific">Methylobacterium bullatum</name>
    <dbReference type="NCBI Taxonomy" id="570505"/>
    <lineage>
        <taxon>Bacteria</taxon>
        <taxon>Pseudomonadati</taxon>
        <taxon>Pseudomonadota</taxon>
        <taxon>Alphaproteobacteria</taxon>
        <taxon>Hyphomicrobiales</taxon>
        <taxon>Methylobacteriaceae</taxon>
        <taxon>Methylobacterium</taxon>
    </lineage>
</organism>
<evidence type="ECO:0000313" key="2">
    <source>
        <dbReference type="Proteomes" id="UP001055307"/>
    </source>
</evidence>
<reference evidence="1" key="1">
    <citation type="journal article" date="2016" name="Front. Microbiol.">
        <title>Genome Sequence of the Piezophilic, Mesophilic Sulfate-Reducing Bacterium Desulfovibrio indicus J2T.</title>
        <authorList>
            <person name="Cao J."/>
            <person name="Maignien L."/>
            <person name="Shao Z."/>
            <person name="Alain K."/>
            <person name="Jebbar M."/>
        </authorList>
    </citation>
    <scope>NUCLEOTIDE SEQUENCE</scope>
    <source>
        <strain evidence="1">DSM 21893</strain>
    </source>
</reference>
<protein>
    <submittedName>
        <fullName evidence="1">Uncharacterized protein</fullName>
    </submittedName>
</protein>
<comment type="caution">
    <text evidence="1">The sequence shown here is derived from an EMBL/GenBank/DDBJ whole genome shotgun (WGS) entry which is preliminary data.</text>
</comment>
<name>A0AAV4Z856_9HYPH</name>
<dbReference type="Proteomes" id="UP001055307">
    <property type="component" value="Unassembled WGS sequence"/>
</dbReference>
<evidence type="ECO:0000313" key="1">
    <source>
        <dbReference type="EMBL" id="GJD40175.1"/>
    </source>
</evidence>
<accession>A0AAV4Z856</accession>
<dbReference type="RefSeq" id="WP_147830742.1">
    <property type="nucleotide sequence ID" value="NZ_BPQF01000012.1"/>
</dbReference>
<keyword evidence="2" id="KW-1185">Reference proteome</keyword>
<dbReference type="AlphaFoldDB" id="A0AAV4Z856"/>
<gene>
    <name evidence="1" type="ORF">OICFNHDK_2641</name>
</gene>
<sequence>MNDSERKLVDAIRAMTNQYVSTKASKNLALPGAEGRSFEAREPELVKLLAAMCSKYLERTDTGEVVLDNGAISAGEHAYEQLEARGLIVIEPTGYRFARWTEAGSKLIAKRAL</sequence>
<dbReference type="EMBL" id="BPQF01000012">
    <property type="protein sequence ID" value="GJD40175.1"/>
    <property type="molecule type" value="Genomic_DNA"/>
</dbReference>
<reference evidence="1" key="2">
    <citation type="submission" date="2021-08" db="EMBL/GenBank/DDBJ databases">
        <authorList>
            <person name="Tani A."/>
            <person name="Ola A."/>
            <person name="Ogura Y."/>
            <person name="Katsura K."/>
            <person name="Hayashi T."/>
        </authorList>
    </citation>
    <scope>NUCLEOTIDE SEQUENCE</scope>
    <source>
        <strain evidence="1">DSM 21893</strain>
    </source>
</reference>
<proteinExistence type="predicted"/>